<dbReference type="InterPro" id="IPR013106">
    <property type="entry name" value="Ig_V-set"/>
</dbReference>
<keyword evidence="3 10" id="KW-0732">Signal</keyword>
<dbReference type="InterPro" id="IPR013783">
    <property type="entry name" value="Ig-like_fold"/>
</dbReference>
<dbReference type="InterPro" id="IPR040216">
    <property type="entry name" value="CTLA4/CD28"/>
</dbReference>
<dbReference type="Proteomes" id="UP000314986">
    <property type="component" value="Unassembled WGS sequence"/>
</dbReference>
<evidence type="ECO:0000256" key="10">
    <source>
        <dbReference type="SAM" id="SignalP"/>
    </source>
</evidence>
<dbReference type="SUPFAM" id="SSF48726">
    <property type="entry name" value="Immunoglobulin"/>
    <property type="match status" value="1"/>
</dbReference>
<dbReference type="GO" id="GO:0042129">
    <property type="term" value="P:regulation of T cell proliferation"/>
    <property type="evidence" value="ECO:0007669"/>
    <property type="project" value="InterPro"/>
</dbReference>
<dbReference type="Pfam" id="PF07686">
    <property type="entry name" value="V-set"/>
    <property type="match status" value="1"/>
</dbReference>
<evidence type="ECO:0000313" key="12">
    <source>
        <dbReference type="Ensembl" id="ENSCMIP00000010283.1"/>
    </source>
</evidence>
<dbReference type="GeneID" id="103176828"/>
<evidence type="ECO:0000256" key="5">
    <source>
        <dbReference type="ARBA" id="ARBA00023136"/>
    </source>
</evidence>
<keyword evidence="8" id="KW-0393">Immunoglobulin domain</keyword>
<evidence type="ECO:0000256" key="4">
    <source>
        <dbReference type="ARBA" id="ARBA00022989"/>
    </source>
</evidence>
<dbReference type="GO" id="GO:0050852">
    <property type="term" value="P:T cell receptor signaling pathway"/>
    <property type="evidence" value="ECO:0007669"/>
    <property type="project" value="TreeGrafter"/>
</dbReference>
<dbReference type="GeneTree" id="ENSGT00530000063873"/>
<keyword evidence="6" id="KW-1015">Disulfide bond</keyword>
<comment type="subcellular location">
    <subcellularLocation>
        <location evidence="1">Membrane</location>
        <topology evidence="1">Single-pass type I membrane protein</topology>
    </subcellularLocation>
</comment>
<accession>A0A4W3H0S6</accession>
<evidence type="ECO:0000256" key="2">
    <source>
        <dbReference type="ARBA" id="ARBA00022692"/>
    </source>
</evidence>
<feature type="transmembrane region" description="Helical" evidence="9">
    <location>
        <begin position="168"/>
        <end position="191"/>
    </location>
</feature>
<dbReference type="InterPro" id="IPR036179">
    <property type="entry name" value="Ig-like_dom_sf"/>
</dbReference>
<feature type="chain" id="PRO_5021492868" evidence="10">
    <location>
        <begin position="22"/>
        <end position="228"/>
    </location>
</feature>
<gene>
    <name evidence="12" type="primary">cd28</name>
</gene>
<reference evidence="13" key="1">
    <citation type="journal article" date="2006" name="Science">
        <title>Ancient noncoding elements conserved in the human genome.</title>
        <authorList>
            <person name="Venkatesh B."/>
            <person name="Kirkness E.F."/>
            <person name="Loh Y.H."/>
            <person name="Halpern A.L."/>
            <person name="Lee A.P."/>
            <person name="Johnson J."/>
            <person name="Dandona N."/>
            <person name="Viswanathan L.D."/>
            <person name="Tay A."/>
            <person name="Venter J.C."/>
            <person name="Strausberg R.L."/>
            <person name="Brenner S."/>
        </authorList>
    </citation>
    <scope>NUCLEOTIDE SEQUENCE [LARGE SCALE GENOMIC DNA]</scope>
</reference>
<protein>
    <submittedName>
        <fullName evidence="12">CD28 molecule</fullName>
    </submittedName>
</protein>
<dbReference type="RefSeq" id="XP_007888796.1">
    <property type="nucleotide sequence ID" value="XM_007890605.1"/>
</dbReference>
<dbReference type="PANTHER" id="PTHR11494">
    <property type="entry name" value="CYTOTOXIC T-LYMPHOCYTE PROTEIN"/>
    <property type="match status" value="1"/>
</dbReference>
<dbReference type="STRING" id="7868.ENSCMIP00000010283"/>
<dbReference type="InParanoid" id="A0A4W3H0S6"/>
<dbReference type="OrthoDB" id="9908091at2759"/>
<evidence type="ECO:0000256" key="1">
    <source>
        <dbReference type="ARBA" id="ARBA00004479"/>
    </source>
</evidence>
<keyword evidence="5 9" id="KW-0472">Membrane</keyword>
<evidence type="ECO:0000256" key="8">
    <source>
        <dbReference type="ARBA" id="ARBA00023319"/>
    </source>
</evidence>
<evidence type="ECO:0000256" key="7">
    <source>
        <dbReference type="ARBA" id="ARBA00023180"/>
    </source>
</evidence>
<dbReference type="AlphaFoldDB" id="A0A4W3H0S6"/>
<reference evidence="13" key="2">
    <citation type="journal article" date="2007" name="PLoS Biol.">
        <title>Survey sequencing and comparative analysis of the elephant shark (Callorhinchus milii) genome.</title>
        <authorList>
            <person name="Venkatesh B."/>
            <person name="Kirkness E.F."/>
            <person name="Loh Y.H."/>
            <person name="Halpern A.L."/>
            <person name="Lee A.P."/>
            <person name="Johnson J."/>
            <person name="Dandona N."/>
            <person name="Viswanathan L.D."/>
            <person name="Tay A."/>
            <person name="Venter J.C."/>
            <person name="Strausberg R.L."/>
            <person name="Brenner S."/>
        </authorList>
    </citation>
    <scope>NUCLEOTIDE SEQUENCE [LARGE SCALE GENOMIC DNA]</scope>
</reference>
<name>A0A4W3H0S6_CALMI</name>
<evidence type="ECO:0000256" key="9">
    <source>
        <dbReference type="SAM" id="Phobius"/>
    </source>
</evidence>
<keyword evidence="13" id="KW-1185">Reference proteome</keyword>
<dbReference type="PANTHER" id="PTHR11494:SF8">
    <property type="entry name" value="CYTOTOXIC T-LYMPHOCYTE PROTEIN 4"/>
    <property type="match status" value="1"/>
</dbReference>
<sequence length="228" mass="25647">MRRYIVSLAIWSAWLLMAIKMEELKVTQPKFLMANSSDSTGTITMVCGYIFTGTLSEEFRITIYKGRIVKEAEVCVASFNSSMLPFEKNQTFHCLGKPSADKVSITLSGLNMLDTNMYYCKVTKMHPPPIINSIGNGTVFYIQAKEDYCKENCTSEPGNCNEFTQATVIVLVLLLVFLLYSIVITCAHCSLGASTCTFWTREAVDMNRVLLHNSDELPVAKWTGQQWK</sequence>
<evidence type="ECO:0000256" key="3">
    <source>
        <dbReference type="ARBA" id="ARBA00022729"/>
    </source>
</evidence>
<reference evidence="12" key="4">
    <citation type="submission" date="2025-08" db="UniProtKB">
        <authorList>
            <consortium name="Ensembl"/>
        </authorList>
    </citation>
    <scope>IDENTIFICATION</scope>
</reference>
<keyword evidence="2 9" id="KW-0812">Transmembrane</keyword>
<feature type="signal peptide" evidence="10">
    <location>
        <begin position="1"/>
        <end position="21"/>
    </location>
</feature>
<proteinExistence type="predicted"/>
<evidence type="ECO:0000259" key="11">
    <source>
        <dbReference type="Pfam" id="PF07686"/>
    </source>
</evidence>
<feature type="domain" description="Immunoglobulin V-set" evidence="11">
    <location>
        <begin position="41"/>
        <end position="137"/>
    </location>
</feature>
<keyword evidence="7" id="KW-0325">Glycoprotein</keyword>
<reference evidence="13" key="3">
    <citation type="journal article" date="2014" name="Nature">
        <title>Elephant shark genome provides unique insights into gnathostome evolution.</title>
        <authorList>
            <consortium name="International Elephant Shark Genome Sequencing Consortium"/>
            <person name="Venkatesh B."/>
            <person name="Lee A.P."/>
            <person name="Ravi V."/>
            <person name="Maurya A.K."/>
            <person name="Lian M.M."/>
            <person name="Swann J.B."/>
            <person name="Ohta Y."/>
            <person name="Flajnik M.F."/>
            <person name="Sutoh Y."/>
            <person name="Kasahara M."/>
            <person name="Hoon S."/>
            <person name="Gangu V."/>
            <person name="Roy S.W."/>
            <person name="Irimia M."/>
            <person name="Korzh V."/>
            <person name="Kondrychyn I."/>
            <person name="Lim Z.W."/>
            <person name="Tay B.H."/>
            <person name="Tohari S."/>
            <person name="Kong K.W."/>
            <person name="Ho S."/>
            <person name="Lorente-Galdos B."/>
            <person name="Quilez J."/>
            <person name="Marques-Bonet T."/>
            <person name="Raney B.J."/>
            <person name="Ingham P.W."/>
            <person name="Tay A."/>
            <person name="Hillier L.W."/>
            <person name="Minx P."/>
            <person name="Boehm T."/>
            <person name="Wilson R.K."/>
            <person name="Brenner S."/>
            <person name="Warren W.C."/>
        </authorList>
    </citation>
    <scope>NUCLEOTIDE SEQUENCE [LARGE SCALE GENOMIC DNA]</scope>
</reference>
<dbReference type="GO" id="GO:0009897">
    <property type="term" value="C:external side of plasma membrane"/>
    <property type="evidence" value="ECO:0007669"/>
    <property type="project" value="TreeGrafter"/>
</dbReference>
<dbReference type="Gene3D" id="2.60.40.10">
    <property type="entry name" value="Immunoglobulins"/>
    <property type="match status" value="1"/>
</dbReference>
<keyword evidence="4 9" id="KW-1133">Transmembrane helix</keyword>
<evidence type="ECO:0000256" key="6">
    <source>
        <dbReference type="ARBA" id="ARBA00023157"/>
    </source>
</evidence>
<evidence type="ECO:0000313" key="13">
    <source>
        <dbReference type="Proteomes" id="UP000314986"/>
    </source>
</evidence>
<organism evidence="12 13">
    <name type="scientific">Callorhinchus milii</name>
    <name type="common">Ghost shark</name>
    <dbReference type="NCBI Taxonomy" id="7868"/>
    <lineage>
        <taxon>Eukaryota</taxon>
        <taxon>Metazoa</taxon>
        <taxon>Chordata</taxon>
        <taxon>Craniata</taxon>
        <taxon>Vertebrata</taxon>
        <taxon>Chondrichthyes</taxon>
        <taxon>Holocephali</taxon>
        <taxon>Chimaeriformes</taxon>
        <taxon>Callorhinchidae</taxon>
        <taxon>Callorhinchus</taxon>
    </lineage>
</organism>
<dbReference type="Ensembl" id="ENSCMIT00000010555.1">
    <property type="protein sequence ID" value="ENSCMIP00000010283.1"/>
    <property type="gene ID" value="ENSCMIG00000005423.1"/>
</dbReference>
<reference evidence="12" key="5">
    <citation type="submission" date="2025-09" db="UniProtKB">
        <authorList>
            <consortium name="Ensembl"/>
        </authorList>
    </citation>
    <scope>IDENTIFICATION</scope>
</reference>